<dbReference type="Proteomes" id="UP001517376">
    <property type="component" value="Unassembled WGS sequence"/>
</dbReference>
<evidence type="ECO:0000313" key="1">
    <source>
        <dbReference type="EMBL" id="NBE09156.1"/>
    </source>
</evidence>
<comment type="caution">
    <text evidence="1">The sequence shown here is derived from an EMBL/GenBank/DDBJ whole genome shotgun (WGS) entry which is preliminary data.</text>
</comment>
<reference evidence="2" key="1">
    <citation type="submission" date="2020-01" db="EMBL/GenBank/DDBJ databases">
        <title>Sphingomonas sp. strain CSW-10.</title>
        <authorList>
            <person name="Chen W.-M."/>
        </authorList>
    </citation>
    <scope>NUCLEOTIDE SEQUENCE [LARGE SCALE GENOMIC DNA]</scope>
    <source>
        <strain evidence="2">CCP-1</strain>
    </source>
</reference>
<dbReference type="RefSeq" id="WP_161768229.1">
    <property type="nucleotide sequence ID" value="NZ_JAAATW010000004.1"/>
</dbReference>
<keyword evidence="2" id="KW-1185">Reference proteome</keyword>
<protein>
    <submittedName>
        <fullName evidence="1">Uncharacterized protein</fullName>
    </submittedName>
</protein>
<organism evidence="1 2">
    <name type="scientific">Paragemmobacter ruber</name>
    <dbReference type="NCBI Taxonomy" id="1985673"/>
    <lineage>
        <taxon>Bacteria</taxon>
        <taxon>Pseudomonadati</taxon>
        <taxon>Pseudomonadota</taxon>
        <taxon>Alphaproteobacteria</taxon>
        <taxon>Rhodobacterales</taxon>
        <taxon>Paracoccaceae</taxon>
        <taxon>Paragemmobacter</taxon>
    </lineage>
</organism>
<gene>
    <name evidence="1" type="ORF">GU920_16550</name>
</gene>
<sequence length="96" mass="10038">MTTAPDPVDLELAVMAGTLQSAIAAEDVVQILVTTAALDRMARCLGPHQQTAASHARDVVSQALTALEAAVQQGRREPLQTRLMRAAYTGQAGGGR</sequence>
<proteinExistence type="predicted"/>
<evidence type="ECO:0000313" key="2">
    <source>
        <dbReference type="Proteomes" id="UP001517376"/>
    </source>
</evidence>
<dbReference type="EMBL" id="JAAATW010000004">
    <property type="protein sequence ID" value="NBE09156.1"/>
    <property type="molecule type" value="Genomic_DNA"/>
</dbReference>
<name>A0ABW9Y986_9RHOB</name>
<accession>A0ABW9Y986</accession>